<dbReference type="RefSeq" id="WP_186835067.1">
    <property type="nucleotide sequence ID" value="NZ_JACOOQ010000010.1"/>
</dbReference>
<dbReference type="Proteomes" id="UP000662088">
    <property type="component" value="Unassembled WGS sequence"/>
</dbReference>
<comment type="caution">
    <text evidence="1">The sequence shown here is derived from an EMBL/GenBank/DDBJ whole genome shotgun (WGS) entry which is preliminary data.</text>
</comment>
<evidence type="ECO:0000313" key="2">
    <source>
        <dbReference type="Proteomes" id="UP000662088"/>
    </source>
</evidence>
<name>A0A8I0DPG4_9CLOT</name>
<protein>
    <submittedName>
        <fullName evidence="1">DUF3037 domain-containing protein</fullName>
    </submittedName>
</protein>
<dbReference type="AlphaFoldDB" id="A0A8I0DPG4"/>
<gene>
    <name evidence="1" type="ORF">H8R92_07075</name>
</gene>
<evidence type="ECO:0000313" key="1">
    <source>
        <dbReference type="EMBL" id="MBC5640196.1"/>
    </source>
</evidence>
<organism evidence="1 2">
    <name type="scientific">Clostridium lentum</name>
    <dbReference type="NCBI Taxonomy" id="2763037"/>
    <lineage>
        <taxon>Bacteria</taxon>
        <taxon>Bacillati</taxon>
        <taxon>Bacillota</taxon>
        <taxon>Clostridia</taxon>
        <taxon>Eubacteriales</taxon>
        <taxon>Clostridiaceae</taxon>
        <taxon>Clostridium</taxon>
    </lineage>
</organism>
<reference evidence="1" key="1">
    <citation type="submission" date="2020-08" db="EMBL/GenBank/DDBJ databases">
        <title>Genome public.</title>
        <authorList>
            <person name="Liu C."/>
            <person name="Sun Q."/>
        </authorList>
    </citation>
    <scope>NUCLEOTIDE SEQUENCE</scope>
    <source>
        <strain evidence="1">NSJ-42</strain>
    </source>
</reference>
<proteinExistence type="predicted"/>
<keyword evidence="2" id="KW-1185">Reference proteome</keyword>
<dbReference type="EMBL" id="JACOOQ010000010">
    <property type="protein sequence ID" value="MBC5640196.1"/>
    <property type="molecule type" value="Genomic_DNA"/>
</dbReference>
<accession>A0A8I0DPG4</accession>
<sequence length="250" mass="30246">MKVLFSVLKYKLVTNESINIGILFHNLDTDERRLETISKWSRLKNFDDEINMILFKILLNGIKDEVKDSLFKETLHFNISEYTKKFRNEMRFSKIYEEHTDNFDSFVEFNKKIFLRYDYDQKDRPKKDQQIKYMKTLMKSNEIPYSVKKIMGEHQESIQYDYIIDNFAFKFFEFENKKLDRLVSSAKAWAYTAKELSDIYNTIFVYDVDVDDRKFNIIIDILKKSAYDIIKYDNTIDYMSNKNDLTDINF</sequence>